<evidence type="ECO:0000256" key="1">
    <source>
        <dbReference type="SAM" id="MobiDB-lite"/>
    </source>
</evidence>
<proteinExistence type="predicted"/>
<evidence type="ECO:0000313" key="2">
    <source>
        <dbReference type="EMBL" id="OAY70023.1"/>
    </source>
</evidence>
<gene>
    <name evidence="2" type="ORF">ACMD2_06552</name>
</gene>
<dbReference type="Proteomes" id="UP000092600">
    <property type="component" value="Unassembled WGS sequence"/>
</dbReference>
<sequence>MDIHIGARASERLEQEVSDARNLRIRHPKPVSGMNYDIFNLLDFGDPRAGISRQPRRVRVRGDREEREREDKERRRRGKKDQEESSRRKDLKSAIHEHDVINYIQKFLTNVYGPPSWAGKEAFCSELLSLKDVYLNRWVICGDFNCTKNQSERKGLPWSRKTMAMFSDLINNLEVIDLPLSNQSYTWSNMQHRPTLAKLDRFLVSTDWDLSFPLSKVTALPRHTKEGKSKTAAPAGFRGRGNSLEKQAQTNLTKGRKRVNTIDVIEDEEGVQLHGEELKQSFFYRNFRCLFGQREERPQPHGNWSALYQQNRLLNPELLTMRNLCFLWKIFEWASGLRINLGKSELYYLGDRPQKAAKLANILGCVIGHLPFRYL</sequence>
<dbReference type="AlphaFoldDB" id="A0A199UZ23"/>
<protein>
    <recommendedName>
        <fullName evidence="4">Endonuclease/exonuclease/phosphatase domain-containing protein</fullName>
    </recommendedName>
</protein>
<evidence type="ECO:0000313" key="3">
    <source>
        <dbReference type="Proteomes" id="UP000092600"/>
    </source>
</evidence>
<accession>A0A199UZ23</accession>
<dbReference type="EMBL" id="LSRQ01004110">
    <property type="protein sequence ID" value="OAY70023.1"/>
    <property type="molecule type" value="Genomic_DNA"/>
</dbReference>
<feature type="non-terminal residue" evidence="2">
    <location>
        <position position="375"/>
    </location>
</feature>
<organism evidence="2 3">
    <name type="scientific">Ananas comosus</name>
    <name type="common">Pineapple</name>
    <name type="synonym">Ananas ananas</name>
    <dbReference type="NCBI Taxonomy" id="4615"/>
    <lineage>
        <taxon>Eukaryota</taxon>
        <taxon>Viridiplantae</taxon>
        <taxon>Streptophyta</taxon>
        <taxon>Embryophyta</taxon>
        <taxon>Tracheophyta</taxon>
        <taxon>Spermatophyta</taxon>
        <taxon>Magnoliopsida</taxon>
        <taxon>Liliopsida</taxon>
        <taxon>Poales</taxon>
        <taxon>Bromeliaceae</taxon>
        <taxon>Bromelioideae</taxon>
        <taxon>Ananas</taxon>
    </lineage>
</organism>
<feature type="compositionally biased region" description="Basic and acidic residues" evidence="1">
    <location>
        <begin position="80"/>
        <end position="91"/>
    </location>
</feature>
<dbReference type="Gene3D" id="3.60.10.10">
    <property type="entry name" value="Endonuclease/exonuclease/phosphatase"/>
    <property type="match status" value="1"/>
</dbReference>
<dbReference type="InterPro" id="IPR036691">
    <property type="entry name" value="Endo/exonu/phosph_ase_sf"/>
</dbReference>
<feature type="region of interest" description="Disordered" evidence="1">
    <location>
        <begin position="53"/>
        <end position="91"/>
    </location>
</feature>
<reference evidence="2 3" key="1">
    <citation type="journal article" date="2016" name="DNA Res.">
        <title>The draft genome of MD-2 pineapple using hybrid error correction of long reads.</title>
        <authorList>
            <person name="Redwan R.M."/>
            <person name="Saidin A."/>
            <person name="Kumar S.V."/>
        </authorList>
    </citation>
    <scope>NUCLEOTIDE SEQUENCE [LARGE SCALE GENOMIC DNA]</scope>
    <source>
        <strain evidence="3">cv. MD2</strain>
        <tissue evidence="2">Leaf</tissue>
    </source>
</reference>
<dbReference type="PANTHER" id="PTHR33710">
    <property type="entry name" value="BNAC02G09200D PROTEIN"/>
    <property type="match status" value="1"/>
</dbReference>
<dbReference type="SUPFAM" id="SSF56219">
    <property type="entry name" value="DNase I-like"/>
    <property type="match status" value="1"/>
</dbReference>
<name>A0A199UZ23_ANACO</name>
<evidence type="ECO:0008006" key="4">
    <source>
        <dbReference type="Google" id="ProtNLM"/>
    </source>
</evidence>
<feature type="region of interest" description="Disordered" evidence="1">
    <location>
        <begin position="223"/>
        <end position="252"/>
    </location>
</feature>
<feature type="compositionally biased region" description="Basic and acidic residues" evidence="1">
    <location>
        <begin position="60"/>
        <end position="73"/>
    </location>
</feature>
<dbReference type="PANTHER" id="PTHR33710:SF71">
    <property type="entry name" value="ENDONUCLEASE_EXONUCLEASE_PHOSPHATASE DOMAIN-CONTAINING PROTEIN"/>
    <property type="match status" value="1"/>
</dbReference>
<comment type="caution">
    <text evidence="2">The sequence shown here is derived from an EMBL/GenBank/DDBJ whole genome shotgun (WGS) entry which is preliminary data.</text>
</comment>